<keyword evidence="6" id="KW-0998">Cell outer membrane</keyword>
<keyword evidence="7 8" id="KW-0449">Lipoprotein</keyword>
<dbReference type="Proteomes" id="UP000279173">
    <property type="component" value="Unassembled WGS sequence"/>
</dbReference>
<dbReference type="EMBL" id="RBUT01000014">
    <property type="protein sequence ID" value="RMV52976.1"/>
    <property type="molecule type" value="Genomic_DNA"/>
</dbReference>
<dbReference type="InterPro" id="IPR003423">
    <property type="entry name" value="OMP_efflux"/>
</dbReference>
<proteinExistence type="inferred from homology"/>
<dbReference type="PANTHER" id="PTHR30203">
    <property type="entry name" value="OUTER MEMBRANE CATION EFFLUX PROTEIN"/>
    <property type="match status" value="1"/>
</dbReference>
<keyword evidence="2 8" id="KW-1134">Transmembrane beta strand</keyword>
<evidence type="ECO:0000256" key="5">
    <source>
        <dbReference type="ARBA" id="ARBA00023139"/>
    </source>
</evidence>
<evidence type="ECO:0000256" key="1">
    <source>
        <dbReference type="ARBA" id="ARBA00007613"/>
    </source>
</evidence>
<evidence type="ECO:0000256" key="8">
    <source>
        <dbReference type="RuleBase" id="RU362097"/>
    </source>
</evidence>
<name>A0A3M6DBU6_9PSED</name>
<dbReference type="Gene3D" id="1.20.1600.10">
    <property type="entry name" value="Outer membrane efflux proteins (OEP)"/>
    <property type="match status" value="1"/>
</dbReference>
<dbReference type="SUPFAM" id="SSF56954">
    <property type="entry name" value="Outer membrane efflux proteins (OEP)"/>
    <property type="match status" value="1"/>
</dbReference>
<gene>
    <name evidence="9" type="ORF">ALP10_04698</name>
</gene>
<evidence type="ECO:0000256" key="7">
    <source>
        <dbReference type="ARBA" id="ARBA00023288"/>
    </source>
</evidence>
<dbReference type="NCBIfam" id="TIGR01845">
    <property type="entry name" value="outer_NodT"/>
    <property type="match status" value="1"/>
</dbReference>
<accession>A0A3M6DBU6</accession>
<keyword evidence="5 8" id="KW-0564">Palmitate</keyword>
<dbReference type="InterPro" id="IPR010131">
    <property type="entry name" value="MdtP/NodT-like"/>
</dbReference>
<keyword evidence="4 8" id="KW-0472">Membrane</keyword>
<comment type="caution">
    <text evidence="9">The sequence shown here is derived from an EMBL/GenBank/DDBJ whole genome shotgun (WGS) entry which is preliminary data.</text>
</comment>
<evidence type="ECO:0000313" key="9">
    <source>
        <dbReference type="EMBL" id="RMV52976.1"/>
    </source>
</evidence>
<evidence type="ECO:0000256" key="4">
    <source>
        <dbReference type="ARBA" id="ARBA00023136"/>
    </source>
</evidence>
<sequence length="519" mass="55369">MTTSDQIVISSQGRSTQGFSMRPLCSYVLVVSTGLLSGCISGPDYHRPDTPLPEHYLIRSGDKANINAPTTANTVWWEGFNDPLLSRFVSDALAQNLDLAQASAQLAQARAGLSAATAALLPSGNVSAQAARAYQSVETPLGQVLNSRPGYDRYGSSYEADLNASWEVDVFGGLRRGREAALAEYQASQAGVAASRLAVAAQTADIYIAIRGLQTRLDIANRQVKTRQDLLEKTQLLYDQGISAEYEVRQIEGELSQVQATVPSLQAGLDAAMNALDVMLGVPPGTHRHSLSAPASIPQSPRLVSTGTPADLLRRRPDLMIAERRLAASSARIGVAVSEYYPKLSLSALLGSATAVSSGNLFTGGASQYAGLLGLRWRLFDFGRVYAQINQAKGQEAQALAVYRQSVLRATEDVENAVSSMINDENRITALSKGEAALAAARQSSFAGYRQGAVSLIEVLRADEKMLQISDANAQAKTESAQAAVAVFKALGGGWQAPPDHVAEEKMHPADEYIPFRSS</sequence>
<dbReference type="Pfam" id="PF02321">
    <property type="entry name" value="OEP"/>
    <property type="match status" value="2"/>
</dbReference>
<evidence type="ECO:0000256" key="6">
    <source>
        <dbReference type="ARBA" id="ARBA00023237"/>
    </source>
</evidence>
<organism evidence="9 10">
    <name type="scientific">Pseudomonas syringae pv. helianthi</name>
    <dbReference type="NCBI Taxonomy" id="251654"/>
    <lineage>
        <taxon>Bacteria</taxon>
        <taxon>Pseudomonadati</taxon>
        <taxon>Pseudomonadota</taxon>
        <taxon>Gammaproteobacteria</taxon>
        <taxon>Pseudomonadales</taxon>
        <taxon>Pseudomonadaceae</taxon>
        <taxon>Pseudomonas</taxon>
    </lineage>
</organism>
<dbReference type="PANTHER" id="PTHR30203:SF25">
    <property type="entry name" value="OUTER MEMBRANE PROTEIN-RELATED"/>
    <property type="match status" value="1"/>
</dbReference>
<dbReference type="GO" id="GO:0015562">
    <property type="term" value="F:efflux transmembrane transporter activity"/>
    <property type="evidence" value="ECO:0007669"/>
    <property type="project" value="InterPro"/>
</dbReference>
<reference evidence="9 10" key="1">
    <citation type="submission" date="2018-08" db="EMBL/GenBank/DDBJ databases">
        <title>Recombination of ecologically and evolutionarily significant loci maintains genetic cohesion in the Pseudomonas syringae species complex.</title>
        <authorList>
            <person name="Dillon M."/>
            <person name="Thakur S."/>
            <person name="Almeida R.N.D."/>
            <person name="Weir B.S."/>
            <person name="Guttman D.S."/>
        </authorList>
    </citation>
    <scope>NUCLEOTIDE SEQUENCE [LARGE SCALE GENOMIC DNA]</scope>
    <source>
        <strain evidence="9 10">ICMP 3263</strain>
    </source>
</reference>
<evidence type="ECO:0000256" key="2">
    <source>
        <dbReference type="ARBA" id="ARBA00022452"/>
    </source>
</evidence>
<protein>
    <submittedName>
        <fullName evidence="9">Efflux transporter, outer membrane factor lipoprotein</fullName>
    </submittedName>
</protein>
<dbReference type="AlphaFoldDB" id="A0A3M6DBU6"/>
<dbReference type="Gene3D" id="2.20.200.10">
    <property type="entry name" value="Outer membrane efflux proteins (OEP)"/>
    <property type="match status" value="1"/>
</dbReference>
<comment type="subcellular location">
    <subcellularLocation>
        <location evidence="8">Cell outer membrane</location>
        <topology evidence="8">Lipid-anchor</topology>
    </subcellularLocation>
</comment>
<keyword evidence="3 8" id="KW-0812">Transmembrane</keyword>
<evidence type="ECO:0000313" key="10">
    <source>
        <dbReference type="Proteomes" id="UP000279173"/>
    </source>
</evidence>
<evidence type="ECO:0000256" key="3">
    <source>
        <dbReference type="ARBA" id="ARBA00022692"/>
    </source>
</evidence>
<dbReference type="GO" id="GO:0009279">
    <property type="term" value="C:cell outer membrane"/>
    <property type="evidence" value="ECO:0007669"/>
    <property type="project" value="UniProtKB-SubCell"/>
</dbReference>
<comment type="similarity">
    <text evidence="1 8">Belongs to the outer membrane factor (OMF) (TC 1.B.17) family.</text>
</comment>